<comment type="caution">
    <text evidence="3">The sequence shown here is derived from an EMBL/GenBank/DDBJ whole genome shotgun (WGS) entry which is preliminary data.</text>
</comment>
<name>A0A839TSP7_9BACL</name>
<feature type="domain" description="Heparinase II/III-like C-terminal" evidence="2">
    <location>
        <begin position="408"/>
        <end position="484"/>
    </location>
</feature>
<dbReference type="Gene3D" id="2.70.98.70">
    <property type="match status" value="1"/>
</dbReference>
<reference evidence="3 4" key="1">
    <citation type="submission" date="2020-08" db="EMBL/GenBank/DDBJ databases">
        <title>Genomic Encyclopedia of Type Strains, Phase III (KMG-III): the genomes of soil and plant-associated and newly described type strains.</title>
        <authorList>
            <person name="Whitman W."/>
        </authorList>
    </citation>
    <scope>NUCLEOTIDE SEQUENCE [LARGE SCALE GENOMIC DNA]</scope>
    <source>
        <strain evidence="3 4">CECT 5831</strain>
    </source>
</reference>
<protein>
    <recommendedName>
        <fullName evidence="2">Heparinase II/III-like C-terminal domain-containing protein</fullName>
    </recommendedName>
</protein>
<dbReference type="GO" id="GO:0030313">
    <property type="term" value="C:cell envelope"/>
    <property type="evidence" value="ECO:0007669"/>
    <property type="project" value="UniProtKB-SubCell"/>
</dbReference>
<organism evidence="3 4">
    <name type="scientific">Paenibacillus rhizosphaerae</name>
    <dbReference type="NCBI Taxonomy" id="297318"/>
    <lineage>
        <taxon>Bacteria</taxon>
        <taxon>Bacillati</taxon>
        <taxon>Bacillota</taxon>
        <taxon>Bacilli</taxon>
        <taxon>Bacillales</taxon>
        <taxon>Paenibacillaceae</taxon>
        <taxon>Paenibacillus</taxon>
    </lineage>
</organism>
<dbReference type="GO" id="GO:0016829">
    <property type="term" value="F:lyase activity"/>
    <property type="evidence" value="ECO:0007669"/>
    <property type="project" value="InterPro"/>
</dbReference>
<dbReference type="EMBL" id="JACHXJ010000002">
    <property type="protein sequence ID" value="MBB3128680.1"/>
    <property type="molecule type" value="Genomic_DNA"/>
</dbReference>
<evidence type="ECO:0000313" key="4">
    <source>
        <dbReference type="Proteomes" id="UP000517523"/>
    </source>
</evidence>
<dbReference type="SUPFAM" id="SSF48230">
    <property type="entry name" value="Chondroitin AC/alginate lyase"/>
    <property type="match status" value="1"/>
</dbReference>
<gene>
    <name evidence="3" type="ORF">FHS19_003334</name>
</gene>
<accession>A0A839TSP7</accession>
<dbReference type="Proteomes" id="UP000517523">
    <property type="component" value="Unassembled WGS sequence"/>
</dbReference>
<dbReference type="Gene3D" id="1.50.10.100">
    <property type="entry name" value="Chondroitin AC/alginate lyase"/>
    <property type="match status" value="1"/>
</dbReference>
<dbReference type="InterPro" id="IPR008929">
    <property type="entry name" value="Chondroitin_lyas"/>
</dbReference>
<dbReference type="AlphaFoldDB" id="A0A839TSP7"/>
<proteinExistence type="predicted"/>
<dbReference type="InterPro" id="IPR012480">
    <property type="entry name" value="Hepar_II_III_C"/>
</dbReference>
<comment type="subcellular location">
    <subcellularLocation>
        <location evidence="1">Cell envelope</location>
    </subcellularLocation>
</comment>
<evidence type="ECO:0000259" key="2">
    <source>
        <dbReference type="Pfam" id="PF07940"/>
    </source>
</evidence>
<dbReference type="RefSeq" id="WP_183582813.1">
    <property type="nucleotide sequence ID" value="NZ_JACHXJ010000002.1"/>
</dbReference>
<dbReference type="Pfam" id="PF07940">
    <property type="entry name" value="Hepar_II_III_C"/>
    <property type="match status" value="1"/>
</dbReference>
<evidence type="ECO:0000256" key="1">
    <source>
        <dbReference type="ARBA" id="ARBA00004196"/>
    </source>
</evidence>
<sequence length="628" mass="72822">MLAERFINDNLGKCLLNRNNYRPFPTIEDRNQWNQLPLNLRSYWINEASSKLHYAWPTITATQYMDYTRTGNRVDYDTASWKRREVLASLVIAECFENQGRFMDDVINGIWCICEETFWGIPSHGYMMKRQDPLPDLSDRIIELFSAETAALLAWTYYLLKTKLDGISIMVSERIQHEVKRRILDPYLQRNDFWWMGFNQEKMLNNWNSWCNSNCLAAFLLLEDDPNRREAAVVKAMRSLDMYLHRLPSDGGCEEGPKYWMYAGGTIFDSLELLHGVSGGKIDVYQEPQIRQIGCYIYKAFIDDSYFVNFADSQAQVHIPAELTYRYGRRIGDSRLCELGARVQRMKREEGTRLEFSSMFRLLPALFNYTEVEQYSGKSPYIRDAWFDRIQIMVAREQEGSSKGLFLAAKGGHNGESHNHNDIGQFIVYCNGSPMIIDPGLLTYTSKSFFSERYTLWAMQSGYHNLPMVNGVQQRDGRQFRADEVEYNLNDKVASLSMNLAGAYPEFAGIRSWIRSVSLYRDLSPNIEINDNFFLNQVTDDITQILITPHPPQTQGIGNIILQDKKYNRVKIQYDSEMYADSVEKILLEDEIMREIWGDTLYRIKLTAIKPAAQGESVIRISKIVALC</sequence>
<evidence type="ECO:0000313" key="3">
    <source>
        <dbReference type="EMBL" id="MBB3128680.1"/>
    </source>
</evidence>